<dbReference type="PANTHER" id="PTHR30565:SF9">
    <property type="entry name" value="PROTEIN YCIF"/>
    <property type="match status" value="1"/>
</dbReference>
<dbReference type="PANTHER" id="PTHR30565">
    <property type="entry name" value="PROTEIN YCIF"/>
    <property type="match status" value="1"/>
</dbReference>
<dbReference type="Pfam" id="PF05974">
    <property type="entry name" value="DUF892"/>
    <property type="match status" value="1"/>
</dbReference>
<dbReference type="InterPro" id="IPR010287">
    <property type="entry name" value="DUF892_YciF-like"/>
</dbReference>
<gene>
    <name evidence="1" type="ORF">SOIL9_81120</name>
</gene>
<dbReference type="Proteomes" id="UP000464178">
    <property type="component" value="Chromosome"/>
</dbReference>
<dbReference type="EMBL" id="LR593886">
    <property type="protein sequence ID" value="VTS00653.1"/>
    <property type="molecule type" value="Genomic_DNA"/>
</dbReference>
<dbReference type="SUPFAM" id="SSF47240">
    <property type="entry name" value="Ferritin-like"/>
    <property type="match status" value="1"/>
</dbReference>
<dbReference type="InterPro" id="IPR012347">
    <property type="entry name" value="Ferritin-like"/>
</dbReference>
<keyword evidence="2" id="KW-1185">Reference proteome</keyword>
<dbReference type="InterPro" id="IPR047114">
    <property type="entry name" value="YciF"/>
</dbReference>
<organism evidence="1 2">
    <name type="scientific">Gemmata massiliana</name>
    <dbReference type="NCBI Taxonomy" id="1210884"/>
    <lineage>
        <taxon>Bacteria</taxon>
        <taxon>Pseudomonadati</taxon>
        <taxon>Planctomycetota</taxon>
        <taxon>Planctomycetia</taxon>
        <taxon>Gemmatales</taxon>
        <taxon>Gemmataceae</taxon>
        <taxon>Gemmata</taxon>
    </lineage>
</organism>
<sequence>MSLDSLHDLYVDELKDLYNAENQLLKALPRMAKAASSAELKAALTEHLTVTQK</sequence>
<accession>A0A6P2DJX6</accession>
<dbReference type="Gene3D" id="1.20.1260.10">
    <property type="match status" value="1"/>
</dbReference>
<name>A0A6P2DJX6_9BACT</name>
<evidence type="ECO:0000313" key="2">
    <source>
        <dbReference type="Proteomes" id="UP000464178"/>
    </source>
</evidence>
<evidence type="ECO:0000313" key="1">
    <source>
        <dbReference type="EMBL" id="VTS00653.1"/>
    </source>
</evidence>
<proteinExistence type="predicted"/>
<dbReference type="InterPro" id="IPR009078">
    <property type="entry name" value="Ferritin-like_SF"/>
</dbReference>
<dbReference type="AlphaFoldDB" id="A0A6P2DJX6"/>
<protein>
    <submittedName>
        <fullName evidence="1">Uncharacterized protein</fullName>
    </submittedName>
</protein>
<dbReference type="KEGG" id="gms:SOIL9_81120"/>
<reference evidence="1 2" key="1">
    <citation type="submission" date="2019-05" db="EMBL/GenBank/DDBJ databases">
        <authorList>
            <consortium name="Science for Life Laboratories"/>
        </authorList>
    </citation>
    <scope>NUCLEOTIDE SEQUENCE [LARGE SCALE GENOMIC DNA]</scope>
    <source>
        <strain evidence="1">Soil9</strain>
    </source>
</reference>